<accession>A0ABQ5JP41</accession>
<keyword evidence="1" id="KW-0812">Transmembrane</keyword>
<protein>
    <submittedName>
        <fullName evidence="2">Uncharacterized protein</fullName>
    </submittedName>
</protein>
<keyword evidence="1" id="KW-0472">Membrane</keyword>
<reference evidence="2 3" key="1">
    <citation type="submission" date="2022-03" db="EMBL/GenBank/DDBJ databases">
        <title>Draft genome sequence of Furfurilactobacillus curtus JCM 31185.</title>
        <authorList>
            <person name="Suzuki S."/>
            <person name="Endo A."/>
            <person name="Kajikawa A."/>
        </authorList>
    </citation>
    <scope>NUCLEOTIDE SEQUENCE [LARGE SCALE GENOMIC DNA]</scope>
    <source>
        <strain evidence="2 3">JCM 31185</strain>
    </source>
</reference>
<proteinExistence type="predicted"/>
<gene>
    <name evidence="2" type="ORF">JCM31185_16260</name>
</gene>
<keyword evidence="1" id="KW-1133">Transmembrane helix</keyword>
<sequence length="70" mass="8153">MKFDRRFYKNISFWVYLILAVFAASSLGIKVFSIAWWGWLILSIIFTLALLRTLIKKPGKSNISKNISKK</sequence>
<name>A0ABQ5JP41_9LACO</name>
<dbReference type="EMBL" id="BQXO01000005">
    <property type="protein sequence ID" value="GKT06339.1"/>
    <property type="molecule type" value="Genomic_DNA"/>
</dbReference>
<organism evidence="2 3">
    <name type="scientific">Furfurilactobacillus curtus</name>
    <dbReference type="NCBI Taxonomy" id="1746200"/>
    <lineage>
        <taxon>Bacteria</taxon>
        <taxon>Bacillati</taxon>
        <taxon>Bacillota</taxon>
        <taxon>Bacilli</taxon>
        <taxon>Lactobacillales</taxon>
        <taxon>Lactobacillaceae</taxon>
        <taxon>Furfurilactobacillus</taxon>
    </lineage>
</organism>
<evidence type="ECO:0000313" key="2">
    <source>
        <dbReference type="EMBL" id="GKT06339.1"/>
    </source>
</evidence>
<feature type="transmembrane region" description="Helical" evidence="1">
    <location>
        <begin position="12"/>
        <end position="29"/>
    </location>
</feature>
<evidence type="ECO:0000256" key="1">
    <source>
        <dbReference type="SAM" id="Phobius"/>
    </source>
</evidence>
<keyword evidence="3" id="KW-1185">Reference proteome</keyword>
<feature type="transmembrane region" description="Helical" evidence="1">
    <location>
        <begin position="35"/>
        <end position="55"/>
    </location>
</feature>
<evidence type="ECO:0000313" key="3">
    <source>
        <dbReference type="Proteomes" id="UP001628078"/>
    </source>
</evidence>
<comment type="caution">
    <text evidence="2">The sequence shown here is derived from an EMBL/GenBank/DDBJ whole genome shotgun (WGS) entry which is preliminary data.</text>
</comment>
<dbReference type="Proteomes" id="UP001628078">
    <property type="component" value="Unassembled WGS sequence"/>
</dbReference>
<dbReference type="RefSeq" id="WP_407884400.1">
    <property type="nucleotide sequence ID" value="NZ_BQXO01000005.1"/>
</dbReference>